<name>A0A1I7W9D7_HETBA</name>
<dbReference type="WBParaSite" id="Hba_01267">
    <property type="protein sequence ID" value="Hba_01267"/>
    <property type="gene ID" value="Hba_01267"/>
</dbReference>
<evidence type="ECO:0000313" key="2">
    <source>
        <dbReference type="WBParaSite" id="Hba_01267"/>
    </source>
</evidence>
<dbReference type="Proteomes" id="UP000095283">
    <property type="component" value="Unplaced"/>
</dbReference>
<sequence>MYLNRNFFLQLELGSSCSKNIYLNKQERTVAVKIYNVPCRLIFSVLPENLLLLNSQINRSTKEL</sequence>
<proteinExistence type="predicted"/>
<accession>A0A1I7W9D7</accession>
<evidence type="ECO:0000313" key="1">
    <source>
        <dbReference type="Proteomes" id="UP000095283"/>
    </source>
</evidence>
<reference evidence="2" key="1">
    <citation type="submission" date="2016-11" db="UniProtKB">
        <authorList>
            <consortium name="WormBaseParasite"/>
        </authorList>
    </citation>
    <scope>IDENTIFICATION</scope>
</reference>
<dbReference type="AlphaFoldDB" id="A0A1I7W9D7"/>
<protein>
    <submittedName>
        <fullName evidence="2">Ovule protein</fullName>
    </submittedName>
</protein>
<keyword evidence="1" id="KW-1185">Reference proteome</keyword>
<organism evidence="1 2">
    <name type="scientific">Heterorhabditis bacteriophora</name>
    <name type="common">Entomopathogenic nematode worm</name>
    <dbReference type="NCBI Taxonomy" id="37862"/>
    <lineage>
        <taxon>Eukaryota</taxon>
        <taxon>Metazoa</taxon>
        <taxon>Ecdysozoa</taxon>
        <taxon>Nematoda</taxon>
        <taxon>Chromadorea</taxon>
        <taxon>Rhabditida</taxon>
        <taxon>Rhabditina</taxon>
        <taxon>Rhabditomorpha</taxon>
        <taxon>Strongyloidea</taxon>
        <taxon>Heterorhabditidae</taxon>
        <taxon>Heterorhabditis</taxon>
    </lineage>
</organism>